<proteinExistence type="predicted"/>
<gene>
    <name evidence="3" type="ORF">VC83_02748</name>
</gene>
<accession>A0A177AGB9</accession>
<sequence length="357" mass="39207">MSGDNWRTDPSRDETSSRFVKGITSTNSRQSSLTGMTPMNWRQPPATGMTQNPSRMTQIPSTSSGPNYGSGVSTIKFMGSRTRHEFMPGRIACVWSFTEDHLNLARSDIDRKKEDLLTPDIPGMKAMNVFVKIRKVIVIARFIDHCIALPVFTHKGFGLASKPEMRGEYVSIRNKFDINPNAETEHGCIYTTTTSAEAGRKSVAPCANVWFTYPQAVSYRSRVEFLGNLDPGSLSKLCELYMMATKGALSTTLMGLDPTLWSNAPYSLGSEKRQRPADKTGPEKQTGLVNTAQPVNQTYSTAGREQTYAGAVLQQTASGAATAQTTGIATGFQPLKRAREPEPSDDISMNPVKRVKM</sequence>
<dbReference type="VEuPathDB" id="FungiDB:GMDG_03900"/>
<feature type="region of interest" description="Disordered" evidence="1">
    <location>
        <begin position="1"/>
        <end position="67"/>
    </location>
</feature>
<dbReference type="GeneID" id="36285827"/>
<dbReference type="AlphaFoldDB" id="A0A177AGB9"/>
<name>A0A177AGB9_9PEZI</name>
<evidence type="ECO:0000313" key="3">
    <source>
        <dbReference type="EMBL" id="OAF61166.1"/>
    </source>
</evidence>
<feature type="compositionally biased region" description="Polar residues" evidence="1">
    <location>
        <begin position="23"/>
        <end position="37"/>
    </location>
</feature>
<feature type="region of interest" description="Disordered" evidence="1">
    <location>
        <begin position="328"/>
        <end position="357"/>
    </location>
</feature>
<evidence type="ECO:0000259" key="2">
    <source>
        <dbReference type="Pfam" id="PF20233"/>
    </source>
</evidence>
<feature type="domain" description="DUF6590" evidence="2">
    <location>
        <begin position="84"/>
        <end position="237"/>
    </location>
</feature>
<dbReference type="Pfam" id="PF20233">
    <property type="entry name" value="DUF6590"/>
    <property type="match status" value="1"/>
</dbReference>
<organism evidence="3">
    <name type="scientific">Pseudogymnoascus destructans</name>
    <dbReference type="NCBI Taxonomy" id="655981"/>
    <lineage>
        <taxon>Eukaryota</taxon>
        <taxon>Fungi</taxon>
        <taxon>Dikarya</taxon>
        <taxon>Ascomycota</taxon>
        <taxon>Pezizomycotina</taxon>
        <taxon>Leotiomycetes</taxon>
        <taxon>Thelebolales</taxon>
        <taxon>Thelebolaceae</taxon>
        <taxon>Pseudogymnoascus</taxon>
    </lineage>
</organism>
<feature type="compositionally biased region" description="Basic and acidic residues" evidence="1">
    <location>
        <begin position="270"/>
        <end position="282"/>
    </location>
</feature>
<dbReference type="EMBL" id="KV441390">
    <property type="protein sequence ID" value="OAF61166.1"/>
    <property type="molecule type" value="Genomic_DNA"/>
</dbReference>
<feature type="compositionally biased region" description="Polar residues" evidence="1">
    <location>
        <begin position="48"/>
        <end position="67"/>
    </location>
</feature>
<dbReference type="InterPro" id="IPR046497">
    <property type="entry name" value="DUF6590"/>
</dbReference>
<feature type="compositionally biased region" description="Basic and acidic residues" evidence="1">
    <location>
        <begin position="1"/>
        <end position="16"/>
    </location>
</feature>
<protein>
    <recommendedName>
        <fullName evidence="2">DUF6590 domain-containing protein</fullName>
    </recommendedName>
</protein>
<dbReference type="Proteomes" id="UP000077154">
    <property type="component" value="Unassembled WGS sequence"/>
</dbReference>
<evidence type="ECO:0000256" key="1">
    <source>
        <dbReference type="SAM" id="MobiDB-lite"/>
    </source>
</evidence>
<reference evidence="3" key="1">
    <citation type="submission" date="2016-03" db="EMBL/GenBank/DDBJ databases">
        <title>Updated assembly of Pseudogymnoascus destructans, the fungus causing white-nose syndrome of bats.</title>
        <authorList>
            <person name="Palmer J.M."/>
            <person name="Drees K.P."/>
            <person name="Foster J.T."/>
            <person name="Lindner D.L."/>
        </authorList>
    </citation>
    <scope>NUCLEOTIDE SEQUENCE [LARGE SCALE GENOMIC DNA]</scope>
    <source>
        <strain evidence="3">20631-21</strain>
    </source>
</reference>
<feature type="region of interest" description="Disordered" evidence="1">
    <location>
        <begin position="266"/>
        <end position="294"/>
    </location>
</feature>
<dbReference type="OrthoDB" id="3438983at2759"/>
<dbReference type="RefSeq" id="XP_024326443.1">
    <property type="nucleotide sequence ID" value="XM_024466404.1"/>
</dbReference>